<dbReference type="EMBL" id="KQ965733">
    <property type="protein sequence ID" value="KXS21219.1"/>
    <property type="molecule type" value="Genomic_DNA"/>
</dbReference>
<reference evidence="3 4" key="1">
    <citation type="journal article" date="2015" name="Genome Biol. Evol.">
        <title>Phylogenomic analyses indicate that early fungi evolved digesting cell walls of algal ancestors of land plants.</title>
        <authorList>
            <person name="Chang Y."/>
            <person name="Wang S."/>
            <person name="Sekimoto S."/>
            <person name="Aerts A.L."/>
            <person name="Choi C."/>
            <person name="Clum A."/>
            <person name="LaButti K.M."/>
            <person name="Lindquist E.A."/>
            <person name="Yee Ngan C."/>
            <person name="Ohm R.A."/>
            <person name="Salamov A.A."/>
            <person name="Grigoriev I.V."/>
            <person name="Spatafora J.W."/>
            <person name="Berbee M.L."/>
        </authorList>
    </citation>
    <scope>NUCLEOTIDE SEQUENCE [LARGE SCALE GENOMIC DNA]</scope>
    <source>
        <strain evidence="3 4">JEL478</strain>
    </source>
</reference>
<dbReference type="AlphaFoldDB" id="A0A139AWZ0"/>
<feature type="region of interest" description="Disordered" evidence="1">
    <location>
        <begin position="193"/>
        <end position="230"/>
    </location>
</feature>
<dbReference type="InterPro" id="IPR000210">
    <property type="entry name" value="BTB/POZ_dom"/>
</dbReference>
<feature type="region of interest" description="Disordered" evidence="1">
    <location>
        <begin position="144"/>
        <end position="178"/>
    </location>
</feature>
<accession>A0A139AWZ0</accession>
<proteinExistence type="predicted"/>
<feature type="region of interest" description="Disordered" evidence="1">
    <location>
        <begin position="803"/>
        <end position="947"/>
    </location>
</feature>
<feature type="compositionally biased region" description="Polar residues" evidence="1">
    <location>
        <begin position="819"/>
        <end position="832"/>
    </location>
</feature>
<dbReference type="PROSITE" id="PS50097">
    <property type="entry name" value="BTB"/>
    <property type="match status" value="1"/>
</dbReference>
<dbReference type="Proteomes" id="UP000070544">
    <property type="component" value="Unassembled WGS sequence"/>
</dbReference>
<dbReference type="InterPro" id="IPR011333">
    <property type="entry name" value="SKP1/BTB/POZ_sf"/>
</dbReference>
<name>A0A139AWZ0_GONPJ</name>
<feature type="domain" description="BTB" evidence="2">
    <location>
        <begin position="246"/>
        <end position="327"/>
    </location>
</feature>
<gene>
    <name evidence="3" type="ORF">M427DRAFT_65983</name>
</gene>
<evidence type="ECO:0000256" key="1">
    <source>
        <dbReference type="SAM" id="MobiDB-lite"/>
    </source>
</evidence>
<feature type="region of interest" description="Disordered" evidence="1">
    <location>
        <begin position="539"/>
        <end position="570"/>
    </location>
</feature>
<sequence>MDRHAPYVTTSVPGKALYALSQPYRDRTDGVRNEQREVISRAVRWLKRGGCILVNFVAGPGMEGLVAEHWLDEKGWILWSSLGYDGYTKALEGAGMKIVVRETVEEDDAAAFFWVIAVKRAVIITQARRISFCFSGQSTADSRAIPDHACSHPPSRAAHHTHSRPLCPSGLSAGSSSAPAPLLRTFPLALGRSRPAETPRPAMAHSDASQTQHSPGSSSPPPAKHAAHPAAHDAGFTTYLRAGKYADAMLKVRDTNGKLTAVPIHRVLLSHRSTFFDDLFSQPRPDMHLLTRLPVFTLPVLPAHPSLVQVVGEVLVWAYGGGCVVREGEWDQILGLIRLASAFSLPPLATIATSHLSSLLTNPSPSPAALHRVVTEAIAWDLPHIAHAATARLSLRLLSPNTPADVLATAPALAMASVLPNADPARALPALMQFLSAHNSTGRPVPIHAAESLWSAVQLEFASLADLAAAHAAPVTLGVPTERVVDAAVLLAAADAGQVRGVSGRFVADVLARGAKGSVGGVAIPAVAQYEIVREHVREREAAQRKAGGGGENKDPDSNRTEHTAEDEEDVPLETLWAAVEFARMEVDELEQACREGVVPESLIISTMLSKLRRPHPAIPHSAPSRTETPPNVRPARVPSLETLRPSFRPSRIPSLEAMRTFRPASAGSVATAAEPEGEGGVIPPSPTLRPFVFVDTRARSATPTTGVRARGIGGAGESGGGQARPTSGPGMLSVMAFGTSRPVSAVFSHDVKHVAELQRMLMGGDGAAGEQEGAKLARGGSLVLGSVGGRVWQGGSFEWHNSSGQMTFPTPPPLPTALGTSASWSPNSSRGGSPVLKHPPRGGALVHSTSAPPDSPPHSAGTSTTAVSSAKSVVSQTTVKSSGDDRTSRRTTPTAVDRASWAGLGSGSAKLSRVVSGRTGKNKGSGKGNGGDGEFERDAKKRFGLF</sequence>
<feature type="compositionally biased region" description="Low complexity" evidence="1">
    <location>
        <begin position="168"/>
        <end position="178"/>
    </location>
</feature>
<evidence type="ECO:0000259" key="2">
    <source>
        <dbReference type="PROSITE" id="PS50097"/>
    </source>
</evidence>
<dbReference type="OrthoDB" id="2106269at2759"/>
<feature type="region of interest" description="Disordered" evidence="1">
    <location>
        <begin position="701"/>
        <end position="726"/>
    </location>
</feature>
<feature type="region of interest" description="Disordered" evidence="1">
    <location>
        <begin position="615"/>
        <end position="637"/>
    </location>
</feature>
<dbReference type="SUPFAM" id="SSF54695">
    <property type="entry name" value="POZ domain"/>
    <property type="match status" value="1"/>
</dbReference>
<dbReference type="Pfam" id="PF00651">
    <property type="entry name" value="BTB"/>
    <property type="match status" value="1"/>
</dbReference>
<feature type="compositionally biased region" description="Basic and acidic residues" evidence="1">
    <location>
        <begin position="935"/>
        <end position="947"/>
    </location>
</feature>
<protein>
    <recommendedName>
        <fullName evidence="2">BTB domain-containing protein</fullName>
    </recommendedName>
</protein>
<dbReference type="CDD" id="cd18186">
    <property type="entry name" value="BTB_POZ_ZBTB_KLHL-like"/>
    <property type="match status" value="1"/>
</dbReference>
<organism evidence="3 4">
    <name type="scientific">Gonapodya prolifera (strain JEL478)</name>
    <name type="common">Monoblepharis prolifera</name>
    <dbReference type="NCBI Taxonomy" id="1344416"/>
    <lineage>
        <taxon>Eukaryota</taxon>
        <taxon>Fungi</taxon>
        <taxon>Fungi incertae sedis</taxon>
        <taxon>Chytridiomycota</taxon>
        <taxon>Chytridiomycota incertae sedis</taxon>
        <taxon>Monoblepharidomycetes</taxon>
        <taxon>Monoblepharidales</taxon>
        <taxon>Gonapodyaceae</taxon>
        <taxon>Gonapodya</taxon>
    </lineage>
</organism>
<feature type="compositionally biased region" description="Low complexity" evidence="1">
    <location>
        <begin position="860"/>
        <end position="882"/>
    </location>
</feature>
<dbReference type="Gene3D" id="3.30.710.10">
    <property type="entry name" value="Potassium Channel Kv1.1, Chain A"/>
    <property type="match status" value="1"/>
</dbReference>
<keyword evidence="4" id="KW-1185">Reference proteome</keyword>
<feature type="compositionally biased region" description="Basic and acidic residues" evidence="1">
    <location>
        <begin position="552"/>
        <end position="564"/>
    </location>
</feature>
<feature type="compositionally biased region" description="Gly residues" evidence="1">
    <location>
        <begin position="924"/>
        <end position="933"/>
    </location>
</feature>
<evidence type="ECO:0000313" key="4">
    <source>
        <dbReference type="Proteomes" id="UP000070544"/>
    </source>
</evidence>
<feature type="compositionally biased region" description="Gly residues" evidence="1">
    <location>
        <begin position="712"/>
        <end position="723"/>
    </location>
</feature>
<evidence type="ECO:0000313" key="3">
    <source>
        <dbReference type="EMBL" id="KXS21219.1"/>
    </source>
</evidence>